<comment type="caution">
    <text evidence="1">The sequence shown here is derived from an EMBL/GenBank/DDBJ whole genome shotgun (WGS) entry which is preliminary data.</text>
</comment>
<dbReference type="Proteomes" id="UP001215280">
    <property type="component" value="Unassembled WGS sequence"/>
</dbReference>
<proteinExistence type="predicted"/>
<evidence type="ECO:0000313" key="1">
    <source>
        <dbReference type="EMBL" id="KAJ7718107.1"/>
    </source>
</evidence>
<evidence type="ECO:0000313" key="2">
    <source>
        <dbReference type="Proteomes" id="UP001215280"/>
    </source>
</evidence>
<accession>A0AAD7HD91</accession>
<protein>
    <recommendedName>
        <fullName evidence="3">F-box domain-containing protein</fullName>
    </recommendedName>
</protein>
<dbReference type="EMBL" id="JARJLG010000310">
    <property type="protein sequence ID" value="KAJ7718107.1"/>
    <property type="molecule type" value="Genomic_DNA"/>
</dbReference>
<sequence length="365" mass="41779">MLLTEFPPELLLSLPRYLRSIEDLLSLSSTCRTLYRTCAEPDPKIIPGLVAASGRIFFRPHPHFVIAATARQLGDWAVKHDDHRYLLEVAIQGGVEKLLELAIDVAELTMEDIRKLHAFKSDVINPLNRRLDVASGPASGDPWTVCNDPETTLLSWVIYGELFHHSFELAYSPLPEHKPLSSVTRYKWFVYCMPDVNSFNYMEFEDQPPFFKEYDQKKDDRFQQLSMSQAMREMLNRLLWEHELQSTPSFQEIPGASREEFIRIVMHMGMKSLAILVPGGPERLREDLDRIAKGIIALEVGGGGDDTSLLKFVDDRWLGAPRFTLETDVGFSLWANWMGEDEDEDDSKLLMEAIRSPPQRKVPVE</sequence>
<dbReference type="AlphaFoldDB" id="A0AAD7HD91"/>
<organism evidence="1 2">
    <name type="scientific">Mycena maculata</name>
    <dbReference type="NCBI Taxonomy" id="230809"/>
    <lineage>
        <taxon>Eukaryota</taxon>
        <taxon>Fungi</taxon>
        <taxon>Dikarya</taxon>
        <taxon>Basidiomycota</taxon>
        <taxon>Agaricomycotina</taxon>
        <taxon>Agaricomycetes</taxon>
        <taxon>Agaricomycetidae</taxon>
        <taxon>Agaricales</taxon>
        <taxon>Marasmiineae</taxon>
        <taxon>Mycenaceae</taxon>
        <taxon>Mycena</taxon>
    </lineage>
</organism>
<gene>
    <name evidence="1" type="ORF">DFH07DRAFT_860517</name>
</gene>
<evidence type="ECO:0008006" key="3">
    <source>
        <dbReference type="Google" id="ProtNLM"/>
    </source>
</evidence>
<reference evidence="1" key="1">
    <citation type="submission" date="2023-03" db="EMBL/GenBank/DDBJ databases">
        <title>Massive genome expansion in bonnet fungi (Mycena s.s.) driven by repeated elements and novel gene families across ecological guilds.</title>
        <authorList>
            <consortium name="Lawrence Berkeley National Laboratory"/>
            <person name="Harder C.B."/>
            <person name="Miyauchi S."/>
            <person name="Viragh M."/>
            <person name="Kuo A."/>
            <person name="Thoen E."/>
            <person name="Andreopoulos B."/>
            <person name="Lu D."/>
            <person name="Skrede I."/>
            <person name="Drula E."/>
            <person name="Henrissat B."/>
            <person name="Morin E."/>
            <person name="Kohler A."/>
            <person name="Barry K."/>
            <person name="LaButti K."/>
            <person name="Morin E."/>
            <person name="Salamov A."/>
            <person name="Lipzen A."/>
            <person name="Mereny Z."/>
            <person name="Hegedus B."/>
            <person name="Baldrian P."/>
            <person name="Stursova M."/>
            <person name="Weitz H."/>
            <person name="Taylor A."/>
            <person name="Grigoriev I.V."/>
            <person name="Nagy L.G."/>
            <person name="Martin F."/>
            <person name="Kauserud H."/>
        </authorList>
    </citation>
    <scope>NUCLEOTIDE SEQUENCE</scope>
    <source>
        <strain evidence="1">CBHHK188m</strain>
    </source>
</reference>
<keyword evidence="2" id="KW-1185">Reference proteome</keyword>
<name>A0AAD7HD91_9AGAR</name>